<dbReference type="InterPro" id="IPR046457">
    <property type="entry name" value="PMI_typeI_cat"/>
</dbReference>
<comment type="caution">
    <text evidence="6">The sequence shown here is derived from an EMBL/GenBank/DDBJ whole genome shotgun (WGS) entry which is preliminary data.</text>
</comment>
<dbReference type="Gene3D" id="2.60.120.10">
    <property type="entry name" value="Jelly Rolls"/>
    <property type="match status" value="2"/>
</dbReference>
<dbReference type="PANTHER" id="PTHR42742:SF3">
    <property type="entry name" value="FRUCTOKINASE"/>
    <property type="match status" value="1"/>
</dbReference>
<dbReference type="CDD" id="cd07010">
    <property type="entry name" value="cupin_PMI_type_I_N_bac"/>
    <property type="match status" value="1"/>
</dbReference>
<evidence type="ECO:0000256" key="3">
    <source>
        <dbReference type="PIRSR" id="PIRSR036894-1"/>
    </source>
</evidence>
<keyword evidence="6" id="KW-0413">Isomerase</keyword>
<reference evidence="6 7" key="1">
    <citation type="journal article" date="1992" name="Lakartidningen">
        <title>[Penicillin V and not amoxicillin is the first choice preparation in acute otitis].</title>
        <authorList>
            <person name="Kamme C."/>
            <person name="Lundgren K."/>
            <person name="Prellner K."/>
        </authorList>
    </citation>
    <scope>NUCLEOTIDE SEQUENCE [LARGE SCALE GENOMIC DNA]</scope>
    <source>
        <strain evidence="6 7">W1</strain>
    </source>
</reference>
<keyword evidence="1 3" id="KW-0479">Metal-binding</keyword>
<feature type="binding site" evidence="3">
    <location>
        <position position="126"/>
    </location>
    <ligand>
        <name>Zn(2+)</name>
        <dbReference type="ChEBI" id="CHEBI:29105"/>
    </ligand>
</feature>
<feature type="active site" evidence="4">
    <location>
        <position position="206"/>
    </location>
</feature>
<name>A0A5C8CH76_9SPIR</name>
<dbReference type="GO" id="GO:0008270">
    <property type="term" value="F:zinc ion binding"/>
    <property type="evidence" value="ECO:0007669"/>
    <property type="project" value="InterPro"/>
</dbReference>
<comment type="cofactor">
    <cofactor evidence="3">
        <name>Zn(2+)</name>
        <dbReference type="ChEBI" id="CHEBI:29105"/>
    </cofactor>
    <text evidence="3">Binds 1 zinc ion per subunit.</text>
</comment>
<evidence type="ECO:0000259" key="5">
    <source>
        <dbReference type="Pfam" id="PF20511"/>
    </source>
</evidence>
<dbReference type="PIRSF" id="PIRSF036894">
    <property type="entry name" value="PMI_Firm_short"/>
    <property type="match status" value="1"/>
</dbReference>
<evidence type="ECO:0000313" key="6">
    <source>
        <dbReference type="EMBL" id="TXJ12629.1"/>
    </source>
</evidence>
<gene>
    <name evidence="6" type="ORF">EPJ80_03220</name>
</gene>
<evidence type="ECO:0000256" key="1">
    <source>
        <dbReference type="ARBA" id="ARBA00022723"/>
    </source>
</evidence>
<dbReference type="Proteomes" id="UP000325116">
    <property type="component" value="Unassembled WGS sequence"/>
</dbReference>
<dbReference type="GO" id="GO:0005975">
    <property type="term" value="P:carbohydrate metabolic process"/>
    <property type="evidence" value="ECO:0007669"/>
    <property type="project" value="InterPro"/>
</dbReference>
<accession>A0A5C8CH76</accession>
<dbReference type="GO" id="GO:0004476">
    <property type="term" value="F:mannose-6-phosphate isomerase activity"/>
    <property type="evidence" value="ECO:0007669"/>
    <property type="project" value="InterPro"/>
</dbReference>
<dbReference type="Pfam" id="PF20511">
    <property type="entry name" value="PMI_typeI_cat"/>
    <property type="match status" value="1"/>
</dbReference>
<dbReference type="InterPro" id="IPR014710">
    <property type="entry name" value="RmlC-like_jellyroll"/>
</dbReference>
<dbReference type="InterPro" id="IPR051804">
    <property type="entry name" value="Carb_Metab_Reg_Kinase/Isom"/>
</dbReference>
<proteinExistence type="predicted"/>
<feature type="binding site" evidence="3">
    <location>
        <position position="186"/>
    </location>
    <ligand>
        <name>Zn(2+)</name>
        <dbReference type="ChEBI" id="CHEBI:29105"/>
    </ligand>
</feature>
<dbReference type="InterPro" id="IPR014628">
    <property type="entry name" value="Man6P_isomerase_Firm_short"/>
</dbReference>
<protein>
    <submittedName>
        <fullName evidence="6">Mannose-6-phosphate isomerase</fullName>
    </submittedName>
</protein>
<dbReference type="InterPro" id="IPR011051">
    <property type="entry name" value="RmlC_Cupin_sf"/>
</dbReference>
<dbReference type="RefSeq" id="WP_147757885.1">
    <property type="nucleotide sequence ID" value="NZ_SAXT01000003.1"/>
</dbReference>
<dbReference type="PANTHER" id="PTHR42742">
    <property type="entry name" value="TRANSCRIPTIONAL REPRESSOR MPRA"/>
    <property type="match status" value="1"/>
</dbReference>
<feature type="binding site" evidence="3">
    <location>
        <position position="109"/>
    </location>
    <ligand>
        <name>Zn(2+)</name>
        <dbReference type="ChEBI" id="CHEBI:29105"/>
    </ligand>
</feature>
<evidence type="ECO:0000256" key="4">
    <source>
        <dbReference type="PIRSR" id="PIRSR036894-2"/>
    </source>
</evidence>
<dbReference type="EMBL" id="SAXT01000003">
    <property type="protein sequence ID" value="TXJ12629.1"/>
    <property type="molecule type" value="Genomic_DNA"/>
</dbReference>
<sequence length="336" mass="38986">MYILELSEIGKETVWGGNLLASLYSKSFESDKNIGESWEISDLNDEKSIILNGEFKGKTLSFLVERYKEEFLGSNCIEALQLISAKKEKYFPLLIKFIDAKDKLSIQVHPDEEYAYKKHKKHGKNEMWYIVEAKNNAKILLGLREGIDKNILKKAIDNNINNIESLFNYFEVKKGDAYYIPNGCVHAILGDVMIAEIQTSSDITYRLYDWKRIDKYGKARELHIEDAFNVIENIDAYQLKSEKRNKFKNKDLEINEIFSNKYFTAEEYFIKNKFSSQTNSKTFEIFIDIEGDGFIESDIKDNNIKLKAGKTVLIPACMGNYRIKADNEIKFLRITV</sequence>
<evidence type="ECO:0000256" key="2">
    <source>
        <dbReference type="ARBA" id="ARBA00022833"/>
    </source>
</evidence>
<feature type="domain" description="Phosphomannose isomerase type I catalytic" evidence="5">
    <location>
        <begin position="5"/>
        <end position="125"/>
    </location>
</feature>
<evidence type="ECO:0000313" key="7">
    <source>
        <dbReference type="Proteomes" id="UP000325116"/>
    </source>
</evidence>
<organism evidence="6 7">
    <name type="scientific">Brachyspira aalborgi</name>
    <dbReference type="NCBI Taxonomy" id="29522"/>
    <lineage>
        <taxon>Bacteria</taxon>
        <taxon>Pseudomonadati</taxon>
        <taxon>Spirochaetota</taxon>
        <taxon>Spirochaetia</taxon>
        <taxon>Brachyspirales</taxon>
        <taxon>Brachyspiraceae</taxon>
        <taxon>Brachyspira</taxon>
    </lineage>
</organism>
<dbReference type="AlphaFoldDB" id="A0A5C8CH76"/>
<dbReference type="SUPFAM" id="SSF51182">
    <property type="entry name" value="RmlC-like cupins"/>
    <property type="match status" value="1"/>
</dbReference>
<keyword evidence="2 3" id="KW-0862">Zinc</keyword>